<dbReference type="EMBL" id="CADCXV010000806">
    <property type="protein sequence ID" value="CAB0036048.1"/>
    <property type="molecule type" value="Genomic_DNA"/>
</dbReference>
<dbReference type="Proteomes" id="UP000479190">
    <property type="component" value="Unassembled WGS sequence"/>
</dbReference>
<dbReference type="Gene3D" id="2.40.10.10">
    <property type="entry name" value="Trypsin-like serine proteases"/>
    <property type="match status" value="1"/>
</dbReference>
<evidence type="ECO:0000313" key="2">
    <source>
        <dbReference type="EMBL" id="CAB0036048.1"/>
    </source>
</evidence>
<feature type="region of interest" description="Disordered" evidence="1">
    <location>
        <begin position="129"/>
        <end position="150"/>
    </location>
</feature>
<reference evidence="2 3" key="1">
    <citation type="submission" date="2020-02" db="EMBL/GenBank/DDBJ databases">
        <authorList>
            <person name="Ferguson B K."/>
        </authorList>
    </citation>
    <scope>NUCLEOTIDE SEQUENCE [LARGE SCALE GENOMIC DNA]</scope>
</reference>
<accession>A0A6H5IHE1</accession>
<dbReference type="InterPro" id="IPR009003">
    <property type="entry name" value="Peptidase_S1_PA"/>
</dbReference>
<proteinExistence type="predicted"/>
<dbReference type="SUPFAM" id="SSF50494">
    <property type="entry name" value="Trypsin-like serine proteases"/>
    <property type="match status" value="1"/>
</dbReference>
<keyword evidence="3" id="KW-1185">Reference proteome</keyword>
<evidence type="ECO:0000313" key="3">
    <source>
        <dbReference type="Proteomes" id="UP000479190"/>
    </source>
</evidence>
<evidence type="ECO:0008006" key="4">
    <source>
        <dbReference type="Google" id="ProtNLM"/>
    </source>
</evidence>
<organism evidence="2 3">
    <name type="scientific">Trichogramma brassicae</name>
    <dbReference type="NCBI Taxonomy" id="86971"/>
    <lineage>
        <taxon>Eukaryota</taxon>
        <taxon>Metazoa</taxon>
        <taxon>Ecdysozoa</taxon>
        <taxon>Arthropoda</taxon>
        <taxon>Hexapoda</taxon>
        <taxon>Insecta</taxon>
        <taxon>Pterygota</taxon>
        <taxon>Neoptera</taxon>
        <taxon>Endopterygota</taxon>
        <taxon>Hymenoptera</taxon>
        <taxon>Apocrita</taxon>
        <taxon>Proctotrupomorpha</taxon>
        <taxon>Chalcidoidea</taxon>
        <taxon>Trichogrammatidae</taxon>
        <taxon>Trichogramma</taxon>
    </lineage>
</organism>
<dbReference type="InterPro" id="IPR043504">
    <property type="entry name" value="Peptidase_S1_PA_chymotrypsin"/>
</dbReference>
<sequence length="1088" mass="121135">MERIMKTSVFTIRATAHTHGVAPLHTNAQCVVKPLRLLRDIYYCSTRARARLKILVLYTIVRGIRRDTHVAPAHSRPVNAKSHSDSTAVRDVILAYVHLRDATPPPRGEWELARSRACKSALRNFDLSLEDERREREKNKTQQQQQQQPRRAGSCIIHCARVGQSCESASSASDGNDINPWLRANEQGAVSHSLGVTATIGLLLIATLRGRERFKSNRASVLGVEVTASEVGSIAFKMPLKFDCFITFELSIYLCTTASDFQPPRFLTLTKFAPESVRRVALVRLKAWPVYNSESGRFNGAQYTAGEIGSSRCGCIDARGQRLIDRLCYNANLSRLARDPLDFLVGRRGREPRKSVELIREMRSYAIACDVAKGSQTCHKCTNQSPWALVSLSLSPLGYRSERIGSLERVINARGRGHTIVVRGIYRFGPLYAKVRVHLAGILPEDGEEKRTLRHRSKKHVMYAILVLMYYLIINTSCRYTSHASSKMSDKFEEISVNIYYTTWRDSWPNHIISSNYPLLQLSLPIKTYSIGNLYLSKPLKLSKHPQLSVLKLAEPGKSYVGQKAVITGYGINIPSVLFNSEGGREEKGIADGKLRFAKVNILDLEECRNAYKDHPIDDKTICGQVQQSSDKHAEGTCKLDMRADPLSVCAHVEGRRTPVSQWRIVTSCAPAAPHARASILGDEEKRELLFMYVYTISAAVSRSGQCIQSRDIKRIKVLTTNRRSGLESANCIRRSNGFRFYAPQIVARIYKEAQRGEKERRTSSCARLSRERASARALTHIFRRLSTYCSKLCLLFSEADFLYVLGNVIGPREGGGKRFHRESAIYCKHVVSGVRRNFKFAIATELLTSRVVAAVVCVSEARKSSPELSQSPRAQYTHSNCLRRDKIAARVCTGLCVSVCRIDSGVYTMETKKPYLRSSTHTTAATTTTTTTTIYSPGVNSVHPRLVVGVEPGLGSVGIGSELQVVLLLHLLPSFTRMLGALVTLPGQEELNRDPTVFVPVAVPGLVFGAGLRSNADWNRLKVRARSSRQNGLRSELASGVGSRSVADRGVDLRSDWLRNRLKVEARCMIQSLVEESGSWGTAFGSV</sequence>
<dbReference type="OrthoDB" id="7697241at2759"/>
<dbReference type="AlphaFoldDB" id="A0A6H5IHE1"/>
<protein>
    <recommendedName>
        <fullName evidence="4">Peptidase S1 domain-containing protein</fullName>
    </recommendedName>
</protein>
<feature type="compositionally biased region" description="Basic and acidic residues" evidence="1">
    <location>
        <begin position="130"/>
        <end position="140"/>
    </location>
</feature>
<evidence type="ECO:0000256" key="1">
    <source>
        <dbReference type="SAM" id="MobiDB-lite"/>
    </source>
</evidence>
<gene>
    <name evidence="2" type="ORF">TBRA_LOCUS7930</name>
</gene>
<name>A0A6H5IHE1_9HYME</name>